<dbReference type="GO" id="GO:0006351">
    <property type="term" value="P:DNA-templated transcription"/>
    <property type="evidence" value="ECO:0007669"/>
    <property type="project" value="InterPro"/>
</dbReference>
<reference evidence="12 13" key="1">
    <citation type="submission" date="2018-07" db="EMBL/GenBank/DDBJ databases">
        <title>The genomes of Aspergillus section Nigri reveals drivers in fungal speciation.</title>
        <authorList>
            <consortium name="DOE Joint Genome Institute"/>
            <person name="Vesth T.C."/>
            <person name="Nybo J."/>
            <person name="Theobald S."/>
            <person name="Brandl J."/>
            <person name="Frisvad J.C."/>
            <person name="Nielsen K.F."/>
            <person name="Lyhne E.K."/>
            <person name="Kogle M.E."/>
            <person name="Kuo A."/>
            <person name="Riley R."/>
            <person name="Clum A."/>
            <person name="Nolan M."/>
            <person name="Lipzen A."/>
            <person name="Salamov A."/>
            <person name="Henrissat B."/>
            <person name="Wiebenga A."/>
            <person name="De vries R.P."/>
            <person name="Grigoriev I.V."/>
            <person name="Mortensen U.H."/>
            <person name="Andersen M.R."/>
            <person name="Baker S.E."/>
        </authorList>
    </citation>
    <scope>NUCLEOTIDE SEQUENCE [LARGE SCALE GENOMIC DNA]</scope>
    <source>
        <strain evidence="12 13">CBS 139.54b</strain>
    </source>
</reference>
<feature type="compositionally biased region" description="Basic residues" evidence="10">
    <location>
        <begin position="62"/>
        <end position="71"/>
    </location>
</feature>
<keyword evidence="6" id="KW-0805">Transcription regulation</keyword>
<keyword evidence="7" id="KW-0804">Transcription</keyword>
<evidence type="ECO:0000256" key="5">
    <source>
        <dbReference type="ARBA" id="ARBA00022833"/>
    </source>
</evidence>
<dbReference type="SUPFAM" id="SSF57667">
    <property type="entry name" value="beta-beta-alpha zinc fingers"/>
    <property type="match status" value="1"/>
</dbReference>
<feature type="region of interest" description="Disordered" evidence="10">
    <location>
        <begin position="61"/>
        <end position="104"/>
    </location>
</feature>
<evidence type="ECO:0000313" key="13">
    <source>
        <dbReference type="Proteomes" id="UP000253729"/>
    </source>
</evidence>
<dbReference type="CDD" id="cd12148">
    <property type="entry name" value="fungal_TF_MHR"/>
    <property type="match status" value="1"/>
</dbReference>
<dbReference type="InterPro" id="IPR007219">
    <property type="entry name" value="XnlR_reg_dom"/>
</dbReference>
<dbReference type="Proteomes" id="UP000253729">
    <property type="component" value="Unassembled WGS sequence"/>
</dbReference>
<feature type="compositionally biased region" description="Polar residues" evidence="10">
    <location>
        <begin position="144"/>
        <end position="162"/>
    </location>
</feature>
<dbReference type="InterPro" id="IPR036236">
    <property type="entry name" value="Znf_C2H2_sf"/>
</dbReference>
<keyword evidence="3" id="KW-0677">Repeat</keyword>
<dbReference type="AlphaFoldDB" id="A0A3F3Q9F8"/>
<dbReference type="SMART" id="SM00355">
    <property type="entry name" value="ZnF_C2H2"/>
    <property type="match status" value="2"/>
</dbReference>
<dbReference type="RefSeq" id="XP_026628464.1">
    <property type="nucleotide sequence ID" value="XM_026775111.1"/>
</dbReference>
<feature type="compositionally biased region" description="Polar residues" evidence="10">
    <location>
        <begin position="91"/>
        <end position="104"/>
    </location>
</feature>
<evidence type="ECO:0000256" key="8">
    <source>
        <dbReference type="ARBA" id="ARBA00023242"/>
    </source>
</evidence>
<protein>
    <submittedName>
        <fullName evidence="12">Fungal-specific transcription factor domain-domain-containing protein</fullName>
    </submittedName>
</protein>
<evidence type="ECO:0000256" key="3">
    <source>
        <dbReference type="ARBA" id="ARBA00022737"/>
    </source>
</evidence>
<keyword evidence="13" id="KW-1185">Reference proteome</keyword>
<evidence type="ECO:0000256" key="6">
    <source>
        <dbReference type="ARBA" id="ARBA00023015"/>
    </source>
</evidence>
<dbReference type="Gene3D" id="3.30.160.60">
    <property type="entry name" value="Classic Zinc Finger"/>
    <property type="match status" value="1"/>
</dbReference>
<evidence type="ECO:0000256" key="2">
    <source>
        <dbReference type="ARBA" id="ARBA00022723"/>
    </source>
</evidence>
<dbReference type="GO" id="GO:0000785">
    <property type="term" value="C:chromatin"/>
    <property type="evidence" value="ECO:0007669"/>
    <property type="project" value="TreeGrafter"/>
</dbReference>
<feature type="domain" description="C2H2-type" evidence="11">
    <location>
        <begin position="17"/>
        <end position="44"/>
    </location>
</feature>
<keyword evidence="4 9" id="KW-0863">Zinc-finger</keyword>
<dbReference type="PROSITE" id="PS00028">
    <property type="entry name" value="ZINC_FINGER_C2H2_1"/>
    <property type="match status" value="2"/>
</dbReference>
<dbReference type="GO" id="GO:0008270">
    <property type="term" value="F:zinc ion binding"/>
    <property type="evidence" value="ECO:0007669"/>
    <property type="project" value="UniProtKB-KW"/>
</dbReference>
<proteinExistence type="predicted"/>
<evidence type="ECO:0000256" key="9">
    <source>
        <dbReference type="PROSITE-ProRule" id="PRU00042"/>
    </source>
</evidence>
<dbReference type="PROSITE" id="PS50157">
    <property type="entry name" value="ZINC_FINGER_C2H2_2"/>
    <property type="match status" value="1"/>
</dbReference>
<dbReference type="PANTHER" id="PTHR40626:SF11">
    <property type="entry name" value="ZINC FINGER PROTEIN YPR022C"/>
    <property type="match status" value="1"/>
</dbReference>
<evidence type="ECO:0000259" key="11">
    <source>
        <dbReference type="PROSITE" id="PS50157"/>
    </source>
</evidence>
<evidence type="ECO:0000256" key="10">
    <source>
        <dbReference type="SAM" id="MobiDB-lite"/>
    </source>
</evidence>
<keyword evidence="5" id="KW-0862">Zinc</keyword>
<feature type="region of interest" description="Disordered" evidence="10">
    <location>
        <begin position="122"/>
        <end position="162"/>
    </location>
</feature>
<feature type="compositionally biased region" description="Low complexity" evidence="10">
    <location>
        <begin position="133"/>
        <end position="143"/>
    </location>
</feature>
<dbReference type="GO" id="GO:0000978">
    <property type="term" value="F:RNA polymerase II cis-regulatory region sequence-specific DNA binding"/>
    <property type="evidence" value="ECO:0007669"/>
    <property type="project" value="InterPro"/>
</dbReference>
<dbReference type="GO" id="GO:0000981">
    <property type="term" value="F:DNA-binding transcription factor activity, RNA polymerase II-specific"/>
    <property type="evidence" value="ECO:0007669"/>
    <property type="project" value="InterPro"/>
</dbReference>
<keyword evidence="8" id="KW-0539">Nucleus</keyword>
<name>A0A3F3Q9F8_9EURO</name>
<organism evidence="12 13">
    <name type="scientific">Aspergillus welwitschiae</name>
    <dbReference type="NCBI Taxonomy" id="1341132"/>
    <lineage>
        <taxon>Eukaryota</taxon>
        <taxon>Fungi</taxon>
        <taxon>Dikarya</taxon>
        <taxon>Ascomycota</taxon>
        <taxon>Pezizomycotina</taxon>
        <taxon>Eurotiomycetes</taxon>
        <taxon>Eurotiomycetidae</taxon>
        <taxon>Eurotiales</taxon>
        <taxon>Aspergillaceae</taxon>
        <taxon>Aspergillus</taxon>
        <taxon>Aspergillus subgen. Circumdati</taxon>
    </lineage>
</organism>
<evidence type="ECO:0000256" key="4">
    <source>
        <dbReference type="ARBA" id="ARBA00022771"/>
    </source>
</evidence>
<keyword evidence="2" id="KW-0479">Metal-binding</keyword>
<accession>A0A3F3Q9F8</accession>
<gene>
    <name evidence="12" type="ORF">BDQ94DRAFT_186271</name>
</gene>
<evidence type="ECO:0000256" key="1">
    <source>
        <dbReference type="ARBA" id="ARBA00004123"/>
    </source>
</evidence>
<dbReference type="GO" id="GO:0005634">
    <property type="term" value="C:nucleus"/>
    <property type="evidence" value="ECO:0007669"/>
    <property type="project" value="UniProtKB-SubCell"/>
</dbReference>
<dbReference type="STRING" id="1341132.A0A3F3Q9F8"/>
<dbReference type="InterPro" id="IPR051059">
    <property type="entry name" value="VerF-like"/>
</dbReference>
<dbReference type="Pfam" id="PF04082">
    <property type="entry name" value="Fungal_trans"/>
    <property type="match status" value="1"/>
</dbReference>
<dbReference type="PANTHER" id="PTHR40626">
    <property type="entry name" value="MIP31509P"/>
    <property type="match status" value="1"/>
</dbReference>
<dbReference type="InterPro" id="IPR013087">
    <property type="entry name" value="Znf_C2H2_type"/>
</dbReference>
<dbReference type="GeneID" id="38143467"/>
<comment type="subcellular location">
    <subcellularLocation>
        <location evidence="1">Nucleus</location>
    </subcellularLocation>
</comment>
<dbReference type="EMBL" id="KZ852040">
    <property type="protein sequence ID" value="RDH35442.1"/>
    <property type="molecule type" value="Genomic_DNA"/>
</dbReference>
<evidence type="ECO:0000313" key="12">
    <source>
        <dbReference type="EMBL" id="RDH35442.1"/>
    </source>
</evidence>
<evidence type="ECO:0000256" key="7">
    <source>
        <dbReference type="ARBA" id="ARBA00023163"/>
    </source>
</evidence>
<sequence length="693" mass="77568">MADIIHSHAAMTSYQPFQCVVCLRRFTRHENLKRHAALHSRSRKEISLPCDLCQATFSRPDLRHRHMKRKHAEHEQRRTTKRPKQRDSYPTPCQDTGQHRGQLQNVDDLQLDRSCWMSDLPQIHYEDGHDPDAGGTSTASSTSPIENSDRIQSVPGNPTQHISMDESRLLDALELERSLLRETSLPQPTDQLSTQPLAISNLQSPSDIDLSDLRFPKDLSVIPIAPESTQPQNNWFPSASQIREGCNLFFTHVSHFLPFLHHPTFDPSAIPSHLLLAMLSLAYQYGEDPECDARTGTGTSLSTRCYLRARSSLSSSNHPNSTTTDHLSLVQTYLLLQICAMMYLCGSDSTQGLQMHATMISLARSTGLMHPITTECAHTSDLDSLWKEFIKAESHKRTLFAVHQIDALWYQLLSIPRAISHLEIKHDLPCPETHWTAPSAAQWAHLQLISQQQHHKHPTSMRYDDAVRHFLSSSTDSTSSIPPFDPYGAINITHFLISSAREISGWSTMTGMLSMERFSALRSSLLSLGVFLSPTPTPTPRPSTTYNAKSAHTTATWQTAMIELQMWSPSHTGGIVKASIDTMLQQATELAPSACEFLCEETAKAFQPHVDWFLTYLEEGDVEGEAPWVTLYAYKAFLVAWQLIRGGVPGAMGVVGVGDGDVRGAVEWARRVFARRERWVIGRLVLGCLGGLD</sequence>